<dbReference type="Proteomes" id="UP000694255">
    <property type="component" value="Unassembled WGS sequence"/>
</dbReference>
<dbReference type="InterPro" id="IPR035213">
    <property type="entry name" value="DUF5321"/>
</dbReference>
<keyword evidence="3" id="KW-1185">Reference proteome</keyword>
<organism evidence="2 3">
    <name type="scientific">[Candida] subhashii</name>
    <dbReference type="NCBI Taxonomy" id="561895"/>
    <lineage>
        <taxon>Eukaryota</taxon>
        <taxon>Fungi</taxon>
        <taxon>Dikarya</taxon>
        <taxon>Ascomycota</taxon>
        <taxon>Saccharomycotina</taxon>
        <taxon>Pichiomycetes</taxon>
        <taxon>Debaryomycetaceae</taxon>
        <taxon>Spathaspora</taxon>
    </lineage>
</organism>
<reference evidence="2 3" key="1">
    <citation type="journal article" date="2021" name="DNA Res.">
        <title>Genome analysis of Candida subhashii reveals its hybrid nature and dual mitochondrial genome conformations.</title>
        <authorList>
            <person name="Mixao V."/>
            <person name="Hegedusova E."/>
            <person name="Saus E."/>
            <person name="Pryszcz L.P."/>
            <person name="Cillingova A."/>
            <person name="Nosek J."/>
            <person name="Gabaldon T."/>
        </authorList>
    </citation>
    <scope>NUCLEOTIDE SEQUENCE [LARGE SCALE GENOMIC DNA]</scope>
    <source>
        <strain evidence="2 3">CBS 10753</strain>
    </source>
</reference>
<dbReference type="Pfam" id="PF17254">
    <property type="entry name" value="DUF5321"/>
    <property type="match status" value="1"/>
</dbReference>
<evidence type="ECO:0000313" key="3">
    <source>
        <dbReference type="Proteomes" id="UP000694255"/>
    </source>
</evidence>
<dbReference type="AlphaFoldDB" id="A0A8J5QF79"/>
<comment type="caution">
    <text evidence="2">The sequence shown here is derived from an EMBL/GenBank/DDBJ whole genome shotgun (WGS) entry which is preliminary data.</text>
</comment>
<dbReference type="GeneID" id="73472614"/>
<dbReference type="RefSeq" id="XP_049260930.1">
    <property type="nucleotide sequence ID" value="XM_049409921.1"/>
</dbReference>
<proteinExistence type="predicted"/>
<evidence type="ECO:0000313" key="2">
    <source>
        <dbReference type="EMBL" id="KAG7660697.1"/>
    </source>
</evidence>
<dbReference type="EMBL" id="JAGSYN010000275">
    <property type="protein sequence ID" value="KAG7660697.1"/>
    <property type="molecule type" value="Genomic_DNA"/>
</dbReference>
<feature type="region of interest" description="Disordered" evidence="1">
    <location>
        <begin position="131"/>
        <end position="166"/>
    </location>
</feature>
<sequence>MFQIARTSRSNIKLNSLFIRYNSTNNAQQFIKKRSTFRDLMKKPIFKTLILTLIFTSVTLELVKQRKELESLTGSYTRKFSVLTNIINKLNNNETVDIVKELQFANAFTKYKYNSITDIELDEQLEAFLKLADEPEQPESQENKDIETQNDNKESSSKKPSTSDFL</sequence>
<evidence type="ECO:0000256" key="1">
    <source>
        <dbReference type="SAM" id="MobiDB-lite"/>
    </source>
</evidence>
<name>A0A8J5QF79_9ASCO</name>
<feature type="compositionally biased region" description="Basic and acidic residues" evidence="1">
    <location>
        <begin position="141"/>
        <end position="157"/>
    </location>
</feature>
<accession>A0A8J5QF79</accession>
<protein>
    <submittedName>
        <fullName evidence="2">Uncharacterized protein</fullName>
    </submittedName>
</protein>
<dbReference type="OrthoDB" id="2253354at2759"/>
<gene>
    <name evidence="2" type="ORF">J8A68_005814</name>
</gene>